<feature type="transmembrane region" description="Helical" evidence="1">
    <location>
        <begin position="7"/>
        <end position="24"/>
    </location>
</feature>
<dbReference type="RefSeq" id="WP_344816022.1">
    <property type="nucleotide sequence ID" value="NZ_BAABCT010000003.1"/>
</dbReference>
<dbReference type="EMBL" id="BAABCT010000003">
    <property type="protein sequence ID" value="GAA4069952.1"/>
    <property type="molecule type" value="Genomic_DNA"/>
</dbReference>
<accession>A0ABP7VLP1</accession>
<organism evidence="2 3">
    <name type="scientific">Flavobacterium cheonanense</name>
    <dbReference type="NCBI Taxonomy" id="706183"/>
    <lineage>
        <taxon>Bacteria</taxon>
        <taxon>Pseudomonadati</taxon>
        <taxon>Bacteroidota</taxon>
        <taxon>Flavobacteriia</taxon>
        <taxon>Flavobacteriales</taxon>
        <taxon>Flavobacteriaceae</taxon>
        <taxon>Flavobacterium</taxon>
    </lineage>
</organism>
<evidence type="ECO:0008006" key="4">
    <source>
        <dbReference type="Google" id="ProtNLM"/>
    </source>
</evidence>
<reference evidence="3" key="1">
    <citation type="journal article" date="2019" name="Int. J. Syst. Evol. Microbiol.">
        <title>The Global Catalogue of Microorganisms (GCM) 10K type strain sequencing project: providing services to taxonomists for standard genome sequencing and annotation.</title>
        <authorList>
            <consortium name="The Broad Institute Genomics Platform"/>
            <consortium name="The Broad Institute Genome Sequencing Center for Infectious Disease"/>
            <person name="Wu L."/>
            <person name="Ma J."/>
        </authorList>
    </citation>
    <scope>NUCLEOTIDE SEQUENCE [LARGE SCALE GENOMIC DNA]</scope>
    <source>
        <strain evidence="3">JCM 17069</strain>
    </source>
</reference>
<keyword evidence="1" id="KW-0812">Transmembrane</keyword>
<evidence type="ECO:0000313" key="2">
    <source>
        <dbReference type="EMBL" id="GAA4069952.1"/>
    </source>
</evidence>
<name>A0ABP7VLP1_9FLAO</name>
<gene>
    <name evidence="2" type="ORF">GCM10022389_13910</name>
</gene>
<comment type="caution">
    <text evidence="2">The sequence shown here is derived from an EMBL/GenBank/DDBJ whole genome shotgun (WGS) entry which is preliminary data.</text>
</comment>
<evidence type="ECO:0000313" key="3">
    <source>
        <dbReference type="Proteomes" id="UP001500367"/>
    </source>
</evidence>
<proteinExistence type="predicted"/>
<protein>
    <recommendedName>
        <fullName evidence="4">DUF4350 domain-containing protein</fullName>
    </recommendedName>
</protein>
<dbReference type="Proteomes" id="UP001500367">
    <property type="component" value="Unassembled WGS sequence"/>
</dbReference>
<evidence type="ECO:0000256" key="1">
    <source>
        <dbReference type="SAM" id="Phobius"/>
    </source>
</evidence>
<feature type="transmembrane region" description="Helical" evidence="1">
    <location>
        <begin position="270"/>
        <end position="287"/>
    </location>
</feature>
<keyword evidence="1" id="KW-0472">Membrane</keyword>
<sequence length="400" mass="46920">MNKTIKIYIVFLVLIFIAIIFVDANRPRPIDWRPTYSINDKIPFGLYIFDKETPTLLKKNSLKKVTNTIYEYFEPLYNYDSLVNNYSERGTILSISEYSQIDDQSTQELLYFVSHGNSAYLSSKSFSKILMDSLKFETNNEMIFNKEIKFSLVNKKLDTKKYNFDIGAGSYYFGKIDTLTTTILGYQESGNNKYANFIKVPHGNGFFYLHTQPAAFTNYHILKENHSEYLEKIVSYIPKGKIFWAIDNINGESVSSSPMRFILSNPALKWAWYLFLIGMVFFMIFNAKRKQRIVPIVKPLQNTTVDFTKTIGNLYYQEGDHQNIINKKIIYFLERVRNEFLIETNTLDENFIKKLHLKTGKNIEDIENVVRLINYQRRSYNQSIEDDLIEINNAIEKIFS</sequence>
<keyword evidence="3" id="KW-1185">Reference proteome</keyword>
<keyword evidence="1" id="KW-1133">Transmembrane helix</keyword>